<evidence type="ECO:0000256" key="9">
    <source>
        <dbReference type="ARBA" id="ARBA00023014"/>
    </source>
</evidence>
<dbReference type="Pfam" id="PF01568">
    <property type="entry name" value="Molydop_binding"/>
    <property type="match status" value="1"/>
</dbReference>
<evidence type="ECO:0000256" key="4">
    <source>
        <dbReference type="ARBA" id="ARBA00022485"/>
    </source>
</evidence>
<evidence type="ECO:0000256" key="5">
    <source>
        <dbReference type="ARBA" id="ARBA00022505"/>
    </source>
</evidence>
<dbReference type="PROSITE" id="PS00551">
    <property type="entry name" value="MOLYBDOPTERIN_PROK_1"/>
    <property type="match status" value="1"/>
</dbReference>
<dbReference type="Gene3D" id="3.40.50.740">
    <property type="match status" value="1"/>
</dbReference>
<evidence type="ECO:0000256" key="10">
    <source>
        <dbReference type="ARBA" id="ARBA00023063"/>
    </source>
</evidence>
<dbReference type="PIRSF" id="PIRSF036643">
    <property type="entry name" value="FDH_alpha"/>
    <property type="match status" value="1"/>
</dbReference>
<keyword evidence="9" id="KW-0411">Iron-sulfur</keyword>
<dbReference type="RefSeq" id="WP_258120751.1">
    <property type="nucleotide sequence ID" value="NZ_CP062229.1"/>
</dbReference>
<evidence type="ECO:0000256" key="1">
    <source>
        <dbReference type="ARBA" id="ARBA00001942"/>
    </source>
</evidence>
<dbReference type="CDD" id="cd02754">
    <property type="entry name" value="MopB_Nitrate-R-NapA-like"/>
    <property type="match status" value="1"/>
</dbReference>
<dbReference type="EMBL" id="CP062229">
    <property type="protein sequence ID" value="UVC15818.1"/>
    <property type="molecule type" value="Genomic_DNA"/>
</dbReference>
<dbReference type="InterPro" id="IPR050123">
    <property type="entry name" value="Prok_molybdopt-oxidoreductase"/>
</dbReference>
<keyword evidence="7" id="KW-0560">Oxidoreductase</keyword>
<dbReference type="InterPro" id="IPR006656">
    <property type="entry name" value="Mopterin_OxRdtase"/>
</dbReference>
<dbReference type="Gene3D" id="3.40.228.10">
    <property type="entry name" value="Dimethylsulfoxide Reductase, domain 2"/>
    <property type="match status" value="1"/>
</dbReference>
<comment type="similarity">
    <text evidence="3">Belongs to the prokaryotic molybdopterin-containing oxidoreductase family. NasA/NapA/NarB subfamily.</text>
</comment>
<keyword evidence="4" id="KW-0004">4Fe-4S</keyword>
<evidence type="ECO:0000313" key="13">
    <source>
        <dbReference type="EMBL" id="UVC15818.1"/>
    </source>
</evidence>
<evidence type="ECO:0000313" key="14">
    <source>
        <dbReference type="Proteomes" id="UP001058098"/>
    </source>
</evidence>
<evidence type="ECO:0000256" key="3">
    <source>
        <dbReference type="ARBA" id="ARBA00008747"/>
    </source>
</evidence>
<dbReference type="SMART" id="SM00926">
    <property type="entry name" value="Molybdop_Fe4S4"/>
    <property type="match status" value="1"/>
</dbReference>
<dbReference type="Gene3D" id="1.10.10.1100">
    <property type="entry name" value="BFD-like [2Fe-2S]-binding domain"/>
    <property type="match status" value="1"/>
</dbReference>
<dbReference type="Pfam" id="PF00384">
    <property type="entry name" value="Molybdopterin"/>
    <property type="match status" value="1"/>
</dbReference>
<proteinExistence type="inferred from homology"/>
<evidence type="ECO:0000256" key="11">
    <source>
        <dbReference type="SAM" id="MobiDB-lite"/>
    </source>
</evidence>
<dbReference type="InterPro" id="IPR009010">
    <property type="entry name" value="Asp_de-COase-like_dom_sf"/>
</dbReference>
<dbReference type="PANTHER" id="PTHR43105:SF9">
    <property type="entry name" value="NADPH-FE(3+) OXIDOREDUCTASE SUBUNIT ALPHA"/>
    <property type="match status" value="1"/>
</dbReference>
<organism evidence="13 14">
    <name type="scientific">Mesorhizobium onobrychidis</name>
    <dbReference type="NCBI Taxonomy" id="2775404"/>
    <lineage>
        <taxon>Bacteria</taxon>
        <taxon>Pseudomonadati</taxon>
        <taxon>Pseudomonadota</taxon>
        <taxon>Alphaproteobacteria</taxon>
        <taxon>Hyphomicrobiales</taxon>
        <taxon>Phyllobacteriaceae</taxon>
        <taxon>Mesorhizobium</taxon>
    </lineage>
</organism>
<dbReference type="CDD" id="cd02791">
    <property type="entry name" value="MopB_CT_Nitrate-R-NapA-like"/>
    <property type="match status" value="1"/>
</dbReference>
<keyword evidence="8" id="KW-0408">Iron</keyword>
<comment type="cofactor">
    <cofactor evidence="2">
        <name>[4Fe-4S] cluster</name>
        <dbReference type="ChEBI" id="CHEBI:49883"/>
    </cofactor>
</comment>
<protein>
    <submittedName>
        <fullName evidence="13">Molybdopterin-dependent oxidoreductase</fullName>
    </submittedName>
</protein>
<dbReference type="Pfam" id="PF04324">
    <property type="entry name" value="Fer2_BFD"/>
    <property type="match status" value="1"/>
</dbReference>
<dbReference type="PROSITE" id="PS51669">
    <property type="entry name" value="4FE4S_MOW_BIS_MGD"/>
    <property type="match status" value="1"/>
</dbReference>
<dbReference type="PANTHER" id="PTHR43105">
    <property type="entry name" value="RESPIRATORY NITRATE REDUCTASE"/>
    <property type="match status" value="1"/>
</dbReference>
<dbReference type="InterPro" id="IPR007419">
    <property type="entry name" value="BFD-like_2Fe2S-bd_dom"/>
</dbReference>
<reference evidence="13" key="1">
    <citation type="submission" date="2020-09" db="EMBL/GenBank/DDBJ databases">
        <title>Rhizobia associated with sainfoin plants.</title>
        <authorList>
            <person name="Asharfi S."/>
            <person name="Kuzmanovic N."/>
            <person name="Bunk B."/>
            <person name="Sproeer C."/>
            <person name="Becker M."/>
            <person name="Thuenen T."/>
        </authorList>
    </citation>
    <scope>NUCLEOTIDE SEQUENCE</scope>
    <source>
        <strain evidence="13">OM4</strain>
    </source>
</reference>
<dbReference type="InterPro" id="IPR041854">
    <property type="entry name" value="BFD-like_2Fe2S-bd_dom_sf"/>
</dbReference>
<dbReference type="SUPFAM" id="SSF50692">
    <property type="entry name" value="ADC-like"/>
    <property type="match status" value="1"/>
</dbReference>
<evidence type="ECO:0000256" key="7">
    <source>
        <dbReference type="ARBA" id="ARBA00023002"/>
    </source>
</evidence>
<evidence type="ECO:0000259" key="12">
    <source>
        <dbReference type="PROSITE" id="PS51669"/>
    </source>
</evidence>
<evidence type="ECO:0000256" key="2">
    <source>
        <dbReference type="ARBA" id="ARBA00001966"/>
    </source>
</evidence>
<accession>A0ABY5QXJ8</accession>
<dbReference type="Gene3D" id="2.40.40.20">
    <property type="match status" value="1"/>
</dbReference>
<dbReference type="InterPro" id="IPR041957">
    <property type="entry name" value="CT_Nitrate-R-NapA-like"/>
</dbReference>
<keyword evidence="6" id="KW-0479">Metal-binding</keyword>
<comment type="cofactor">
    <cofactor evidence="1">
        <name>Mo-bis(molybdopterin guanine dinucleotide)</name>
        <dbReference type="ChEBI" id="CHEBI:60539"/>
    </cofactor>
</comment>
<keyword evidence="10" id="KW-0534">Nitrate assimilation</keyword>
<evidence type="ECO:0000256" key="6">
    <source>
        <dbReference type="ARBA" id="ARBA00022723"/>
    </source>
</evidence>
<sequence length="952" mass="101641">MKIEEAREVRTTCPYCGVGCGVLAKVAANGEIAVRGDPDHPANFGRLCSKGSALAETIDLDGRLLYPEIHGRRTDWDEALDLVASTFSRTIAEHGPDAVAFYVSGQLLTEDYYVANKLMKGFVGSANIDTNSRLCMASSVAGHRRAFGSDTVPGSYEDLELGDLIVLVGSNLAWCHPVLYQRIAAAREKRPDMKVVLIDPRRTMTSDIADMHLAIEPDGDVALFTGLLAYLGQHNALDRTYITAHTTGFGQALFAASSLDLAGIAAATGLGEDELARFYSLFAATAKTVTVYSQGVNQSSSGTDKVNAIINCHLATGRIGKPGAGPFSVTGQPNAMGGREVGGLANMLAAHMEIENPEHRDRVQRFWNAPTVAEKPGLKAVEMFQAVADGRIKALWIMATNPVDSMPDADAVEAAIKACPFVVVSDVLAKTDTVRHAHVRLPAAAWGEKDGTVTNSERRILRQRAFLATPGEARADWWIIAEVANRMGFGEAFSHASPADIFAEHAALSAFENDGARDFDIGAYGGIDAEGYDALVPFQWPAPSPGTPLWPAGHLPRKGGDRLSPRPSPISNTARGEPAPKLLISPLAGEMAGRPEGGAQAESEGVQARRASPSTRFFANGNFYTPDGKARFIPIRPVPQTRTNEKFPLVLNTGRVRDHWHTMTRTGKSPRLSQHLAEPFAEIHPADAQHFGIGDADIVRVSTAHGEVLLRALVTARQRPGSVFVPMHWTDQFSARARVDALVAPITDAISGQPASKNVAARVERLAAVAFGFAVLAERPASIDADYWSLARCAAGWRLELALEADRDWPDFAASLFGADTPGETLAYHDVAGGHYRFARFAGSRVAGALYLAPKPVAVSRSWAVEQLSADHADRRGRLAIVAGRPGGNSVDRGPIICSCFGVGANQIAEAVRGGCVSVEAIGATLHAGTNCGSCRAEIRTIVDARDLQAAE</sequence>
<dbReference type="InterPro" id="IPR006963">
    <property type="entry name" value="Mopterin_OxRdtase_4Fe-4S_dom"/>
</dbReference>
<dbReference type="SUPFAM" id="SSF53706">
    <property type="entry name" value="Formate dehydrogenase/DMSO reductase, domains 1-3"/>
    <property type="match status" value="1"/>
</dbReference>
<dbReference type="Proteomes" id="UP001058098">
    <property type="component" value="Chromosome"/>
</dbReference>
<keyword evidence="14" id="KW-1185">Reference proteome</keyword>
<dbReference type="InterPro" id="IPR006657">
    <property type="entry name" value="MoPterin_dinucl-bd_dom"/>
</dbReference>
<dbReference type="Pfam" id="PF04879">
    <property type="entry name" value="Molybdop_Fe4S4"/>
    <property type="match status" value="1"/>
</dbReference>
<dbReference type="InterPro" id="IPR027467">
    <property type="entry name" value="MopterinOxRdtase_cofactor_BS"/>
</dbReference>
<dbReference type="Gene3D" id="2.20.25.90">
    <property type="entry name" value="ADC-like domains"/>
    <property type="match status" value="1"/>
</dbReference>
<name>A0ABY5QXJ8_9HYPH</name>
<evidence type="ECO:0000256" key="8">
    <source>
        <dbReference type="ARBA" id="ARBA00023004"/>
    </source>
</evidence>
<keyword evidence="5" id="KW-0500">Molybdenum</keyword>
<feature type="domain" description="4Fe-4S Mo/W bis-MGD-type" evidence="12">
    <location>
        <begin position="6"/>
        <end position="62"/>
    </location>
</feature>
<gene>
    <name evidence="13" type="ORF">IHQ72_01025</name>
</gene>
<feature type="region of interest" description="Disordered" evidence="11">
    <location>
        <begin position="556"/>
        <end position="578"/>
    </location>
</feature>